<name>A0A0H3C7C0_CAUVN</name>
<reference evidence="1 2" key="1">
    <citation type="journal article" date="2010" name="J. Bacteriol.">
        <title>The genetic basis of laboratory adaptation in Caulobacter crescentus.</title>
        <authorList>
            <person name="Marks M.E."/>
            <person name="Castro-Rojas C.M."/>
            <person name="Teiling C."/>
            <person name="Du L."/>
            <person name="Kapatral V."/>
            <person name="Walunas T.L."/>
            <person name="Crosson S."/>
        </authorList>
    </citation>
    <scope>NUCLEOTIDE SEQUENCE [LARGE SCALE GENOMIC DNA]</scope>
    <source>
        <strain evidence="2">NA1000 / CB15N</strain>
    </source>
</reference>
<dbReference type="AlphaFoldDB" id="A0A0H3C7C0"/>
<keyword evidence="2" id="KW-1185">Reference proteome</keyword>
<organism evidence="1 2">
    <name type="scientific">Caulobacter vibrioides (strain NA1000 / CB15N)</name>
    <name type="common">Caulobacter crescentus</name>
    <dbReference type="NCBI Taxonomy" id="565050"/>
    <lineage>
        <taxon>Bacteria</taxon>
        <taxon>Pseudomonadati</taxon>
        <taxon>Pseudomonadota</taxon>
        <taxon>Alphaproteobacteria</taxon>
        <taxon>Caulobacterales</taxon>
        <taxon>Caulobacteraceae</taxon>
        <taxon>Caulobacter</taxon>
    </lineage>
</organism>
<dbReference type="KEGG" id="ccs:CCNA_01756"/>
<sequence length="39" mass="3971">MAIRLILICTLLSLAALSVLVDGHRAAPITARAPVTTAG</sequence>
<proteinExistence type="predicted"/>
<dbReference type="GeneID" id="7331221"/>
<evidence type="ECO:0000313" key="2">
    <source>
        <dbReference type="Proteomes" id="UP000001364"/>
    </source>
</evidence>
<dbReference type="RefSeq" id="WP_010919555.1">
    <property type="nucleotide sequence ID" value="NC_011916.1"/>
</dbReference>
<dbReference type="RefSeq" id="YP_002517129.1">
    <property type="nucleotide sequence ID" value="NC_011916.1"/>
</dbReference>
<gene>
    <name evidence="1" type="ordered locus">CCNA_01756</name>
</gene>
<evidence type="ECO:0000313" key="1">
    <source>
        <dbReference type="EMBL" id="ACL95221.1"/>
    </source>
</evidence>
<dbReference type="Proteomes" id="UP000001364">
    <property type="component" value="Chromosome"/>
</dbReference>
<protein>
    <submittedName>
        <fullName evidence="1">Uncharacterized protein</fullName>
    </submittedName>
</protein>
<dbReference type="EMBL" id="CP001340">
    <property type="protein sequence ID" value="ACL95221.1"/>
    <property type="molecule type" value="Genomic_DNA"/>
</dbReference>
<dbReference type="PATRIC" id="fig|565050.3.peg.1732"/>
<accession>A0A0H3C7C0</accession>
<dbReference type="HOGENOM" id="CLU_3306733_0_0_5"/>